<dbReference type="KEGG" id="nta:107774997"/>
<dbReference type="RefSeq" id="XP_016450145.1">
    <property type="nucleotide sequence ID" value="XM_016594659.1"/>
</dbReference>
<gene>
    <name evidence="1" type="primary">LOC107774997</name>
</gene>
<name>A0A1S3YD56_TOBAC</name>
<dbReference type="SUPFAM" id="SSF56672">
    <property type="entry name" value="DNA/RNA polymerases"/>
    <property type="match status" value="1"/>
</dbReference>
<organism evidence="1">
    <name type="scientific">Nicotiana tabacum</name>
    <name type="common">Common tobacco</name>
    <dbReference type="NCBI Taxonomy" id="4097"/>
    <lineage>
        <taxon>Eukaryota</taxon>
        <taxon>Viridiplantae</taxon>
        <taxon>Streptophyta</taxon>
        <taxon>Embryophyta</taxon>
        <taxon>Tracheophyta</taxon>
        <taxon>Spermatophyta</taxon>
        <taxon>Magnoliopsida</taxon>
        <taxon>eudicotyledons</taxon>
        <taxon>Gunneridae</taxon>
        <taxon>Pentapetalae</taxon>
        <taxon>asterids</taxon>
        <taxon>lamiids</taxon>
        <taxon>Solanales</taxon>
        <taxon>Solanaceae</taxon>
        <taxon>Nicotianoideae</taxon>
        <taxon>Nicotianeae</taxon>
        <taxon>Nicotiana</taxon>
    </lineage>
</organism>
<reference evidence="1" key="1">
    <citation type="submission" date="2025-08" db="UniProtKB">
        <authorList>
            <consortium name="RefSeq"/>
        </authorList>
    </citation>
    <scope>IDENTIFICATION</scope>
</reference>
<dbReference type="PANTHER" id="PTHR11439:SF466">
    <property type="entry name" value="CCHC-TYPE DOMAIN-CONTAINING PROTEIN"/>
    <property type="match status" value="1"/>
</dbReference>
<dbReference type="PANTHER" id="PTHR11439">
    <property type="entry name" value="GAG-POL-RELATED RETROTRANSPOSON"/>
    <property type="match status" value="1"/>
</dbReference>
<dbReference type="STRING" id="4097.A0A1S3YD56"/>
<dbReference type="CDD" id="cd09272">
    <property type="entry name" value="RNase_HI_RT_Ty1"/>
    <property type="match status" value="1"/>
</dbReference>
<dbReference type="InterPro" id="IPR043502">
    <property type="entry name" value="DNA/RNA_pol_sf"/>
</dbReference>
<dbReference type="OrthoDB" id="1731766at2759"/>
<dbReference type="PaxDb" id="4097-A0A1S3YD56"/>
<dbReference type="AlphaFoldDB" id="A0A1S3YD56"/>
<protein>
    <submittedName>
        <fullName evidence="1">Uncharacterized mitochondrial protein AtMg00810-like</fullName>
    </submittedName>
</protein>
<evidence type="ECO:0000313" key="1">
    <source>
        <dbReference type="RefSeq" id="XP_016450145.1"/>
    </source>
</evidence>
<proteinExistence type="predicted"/>
<sequence>MEVAQRVVRYVKNQHGQGILLSTKKKNIITPYCDADWTAYPLARNSVTGFFIIYGDSLVSWKSKKQSTISRNSTESEYRSIASTVAELVWIFGLFKDIRVSVHLPVNIYTNNKTTIQITANLVFHERTKHI</sequence>
<accession>A0A1S3YD56</accession>